<feature type="domain" description="NusB/RsmB/TIM44" evidence="2">
    <location>
        <begin position="10"/>
        <end position="132"/>
    </location>
</feature>
<dbReference type="GO" id="GO:0003723">
    <property type="term" value="F:RNA binding"/>
    <property type="evidence" value="ECO:0007669"/>
    <property type="project" value="UniProtKB-KW"/>
</dbReference>
<evidence type="ECO:0000313" key="3">
    <source>
        <dbReference type="EMBL" id="AHB36429.1"/>
    </source>
</evidence>
<evidence type="ECO:0000259" key="2">
    <source>
        <dbReference type="Pfam" id="PF01029"/>
    </source>
</evidence>
<evidence type="ECO:0000256" key="1">
    <source>
        <dbReference type="ARBA" id="ARBA00022884"/>
    </source>
</evidence>
<name>V5RIN8_SPIAP</name>
<dbReference type="Pfam" id="PF01029">
    <property type="entry name" value="NusB"/>
    <property type="match status" value="1"/>
</dbReference>
<evidence type="ECO:0000313" key="4">
    <source>
        <dbReference type="Proteomes" id="UP000018550"/>
    </source>
</evidence>
<dbReference type="Gene3D" id="1.10.940.10">
    <property type="entry name" value="NusB-like"/>
    <property type="match status" value="1"/>
</dbReference>
<dbReference type="GO" id="GO:0006355">
    <property type="term" value="P:regulation of DNA-templated transcription"/>
    <property type="evidence" value="ECO:0007669"/>
    <property type="project" value="InterPro"/>
</dbReference>
<accession>V5RIN8</accession>
<dbReference type="eggNOG" id="COG0781">
    <property type="taxonomic scope" value="Bacteria"/>
</dbReference>
<dbReference type="EMBL" id="CP006682">
    <property type="protein sequence ID" value="AHB36429.1"/>
    <property type="molecule type" value="Genomic_DNA"/>
</dbReference>
<dbReference type="Proteomes" id="UP000018550">
    <property type="component" value="Chromosome"/>
</dbReference>
<protein>
    <submittedName>
        <fullName evidence="3">Transcription antitermination protein NusB</fullName>
    </submittedName>
</protein>
<keyword evidence="1" id="KW-0694">RNA-binding</keyword>
<sequence length="138" mass="16237">MTLSVSFLKKRRRMSIQMIYRALILDENIDRVKQDVLDGFQLQNIDDKTSEYLLNNLDYCEKAYFIIKPFIGKTWSWDRLPKMIQAILLNGVYEISETDIPKPVIINESIELVREFLPNWNPTFINAVLDQINPIKEG</sequence>
<proteinExistence type="predicted"/>
<dbReference type="InterPro" id="IPR035926">
    <property type="entry name" value="NusB-like_sf"/>
</dbReference>
<gene>
    <name evidence="3" type="primary">nusB</name>
    <name evidence="3" type="ORF">SAPIS_v1c05840</name>
</gene>
<dbReference type="SUPFAM" id="SSF48013">
    <property type="entry name" value="NusB-like"/>
    <property type="match status" value="1"/>
</dbReference>
<dbReference type="OrthoDB" id="389272at2"/>
<organism evidence="3 4">
    <name type="scientific">Spiroplasma apis B31</name>
    <dbReference type="NCBI Taxonomy" id="1276258"/>
    <lineage>
        <taxon>Bacteria</taxon>
        <taxon>Bacillati</taxon>
        <taxon>Mycoplasmatota</taxon>
        <taxon>Mollicutes</taxon>
        <taxon>Entomoplasmatales</taxon>
        <taxon>Spiroplasmataceae</taxon>
        <taxon>Spiroplasma</taxon>
    </lineage>
</organism>
<dbReference type="AlphaFoldDB" id="V5RIN8"/>
<keyword evidence="4" id="KW-1185">Reference proteome</keyword>
<dbReference type="KEGG" id="sapi:SAPIS_v1c05840"/>
<dbReference type="STRING" id="1276258.SAPIS_v1c05840"/>
<reference evidence="3 4" key="1">
    <citation type="journal article" date="2014" name="Genome Announc.">
        <title>Complete Genome Sequence of Spiroplasma apis B31T (ATCC 33834), a Bacterium Associated with May Disease of Honeybees (Apis mellifera).</title>
        <authorList>
            <person name="Ku C."/>
            <person name="Lo W.S."/>
            <person name="Chen L.L."/>
            <person name="Kuo C.H."/>
        </authorList>
    </citation>
    <scope>NUCLEOTIDE SEQUENCE [LARGE SCALE GENOMIC DNA]</scope>
    <source>
        <strain evidence="3">B31</strain>
    </source>
</reference>
<dbReference type="RefSeq" id="WP_023789505.1">
    <property type="nucleotide sequence ID" value="NC_022998.1"/>
</dbReference>
<dbReference type="HOGENOM" id="CLU_087843_5_1_14"/>
<dbReference type="InterPro" id="IPR006027">
    <property type="entry name" value="NusB_RsmB_TIM44"/>
</dbReference>
<dbReference type="PATRIC" id="fig|1276258.3.peg.592"/>